<dbReference type="InterPro" id="IPR014347">
    <property type="entry name" value="Tautomerase/MIF_sf"/>
</dbReference>
<dbReference type="SUPFAM" id="SSF55331">
    <property type="entry name" value="Tautomerase/MIF"/>
    <property type="match status" value="1"/>
</dbReference>
<accession>A0A1M5M9H8</accession>
<reference evidence="1 2" key="1">
    <citation type="submission" date="2016-11" db="EMBL/GenBank/DDBJ databases">
        <authorList>
            <person name="Jaros S."/>
            <person name="Januszkiewicz K."/>
            <person name="Wedrychowicz H."/>
        </authorList>
    </citation>
    <scope>NUCLEOTIDE SEQUENCE [LARGE SCALE GENOMIC DNA]</scope>
    <source>
        <strain evidence="1 2">GAS242</strain>
    </source>
</reference>
<dbReference type="InterPro" id="IPR037479">
    <property type="entry name" value="Tauto_MSAD"/>
</dbReference>
<dbReference type="Gene3D" id="3.30.429.10">
    <property type="entry name" value="Macrophage Migration Inhibitory Factor"/>
    <property type="match status" value="1"/>
</dbReference>
<evidence type="ECO:0000313" key="1">
    <source>
        <dbReference type="EMBL" id="SHG73891.1"/>
    </source>
</evidence>
<gene>
    <name evidence="1" type="ORF">SAMN05444169_3898</name>
</gene>
<dbReference type="PANTHER" id="PTHR38460">
    <property type="entry name" value="TAUTOMERASE YOLI-RELATED"/>
    <property type="match status" value="1"/>
</dbReference>
<dbReference type="EMBL" id="LT670818">
    <property type="protein sequence ID" value="SHG73891.1"/>
    <property type="molecule type" value="Genomic_DNA"/>
</dbReference>
<name>A0A1M5M9H8_9BRAD</name>
<organism evidence="1 2">
    <name type="scientific">Bradyrhizobium erythrophlei</name>
    <dbReference type="NCBI Taxonomy" id="1437360"/>
    <lineage>
        <taxon>Bacteria</taxon>
        <taxon>Pseudomonadati</taxon>
        <taxon>Pseudomonadota</taxon>
        <taxon>Alphaproteobacteria</taxon>
        <taxon>Hyphomicrobiales</taxon>
        <taxon>Nitrobacteraceae</taxon>
        <taxon>Bradyrhizobium</taxon>
    </lineage>
</organism>
<dbReference type="Pfam" id="PF14552">
    <property type="entry name" value="Tautomerase_2"/>
    <property type="match status" value="1"/>
</dbReference>
<evidence type="ECO:0000313" key="2">
    <source>
        <dbReference type="Proteomes" id="UP000190675"/>
    </source>
</evidence>
<proteinExistence type="predicted"/>
<dbReference type="AlphaFoldDB" id="A0A1M5M9H8"/>
<sequence length="129" mass="15061">MPLARIDLGKDAPPERIRVVSEAIYRAMVEVANVPLHDKFQVVTRHAPDEIIYPEEGYLGLNYTRDLIIIQITWVSGRSVDVKKKFFRRIADEIHEKAHVRKEDIWINLVDTNREDWSFGDGEMQYAPK</sequence>
<dbReference type="OrthoDB" id="9804765at2"/>
<dbReference type="PANTHER" id="PTHR38460:SF1">
    <property type="entry name" value="TAUTOMERASE YOLI-RELATED"/>
    <property type="match status" value="1"/>
</dbReference>
<protein>
    <submittedName>
        <fullName evidence="1">Tautomerase enzyme</fullName>
    </submittedName>
</protein>
<dbReference type="Proteomes" id="UP000190675">
    <property type="component" value="Chromosome I"/>
</dbReference>